<feature type="compositionally biased region" description="Basic and acidic residues" evidence="1">
    <location>
        <begin position="110"/>
        <end position="121"/>
    </location>
</feature>
<dbReference type="AlphaFoldDB" id="A0A430LIE4"/>
<evidence type="ECO:0000313" key="2">
    <source>
        <dbReference type="EMBL" id="RTE75474.1"/>
    </source>
</evidence>
<protein>
    <submittedName>
        <fullName evidence="2">Uncharacterized protein</fullName>
    </submittedName>
</protein>
<comment type="caution">
    <text evidence="2">The sequence shown here is derived from an EMBL/GenBank/DDBJ whole genome shotgun (WGS) entry which is preliminary data.</text>
</comment>
<sequence>MSITTALTGAVDSCTIGVKPKTDAAAMPRTETRISFSRPTTTSPPADDQSVRTKSPSLVKDSEVSRDLAKLISTRNDPSPLPSTYATTATLSTTSPPGDCAIEDDSESLEESKDNGDTYEPKLEAFPRIKPTWARPISLISKLIRDNTPHDIGSGDGSEKTRTGQTSGNTTEQGPRTVLSQVDAAAREAKDDGRRLDAQILHYKSITQLSKRCCCPDQEHETFAPEMLESMAMTATAGDDHALAGVKAFADLAPNDEPFRFIFVSGRSSTQNPGPFTNRYARVKGETELWLSKMRSPYPRLITLITEAVGPGVVSERDHAAIKPYVPDQGFFHNSARAVLGPLVRMTFPSLDAPTQPLGKFLVEMGIGRFDKQLDEGGSDITILKGGMRVLKDPAFLRLAGSS</sequence>
<evidence type="ECO:0000256" key="1">
    <source>
        <dbReference type="SAM" id="MobiDB-lite"/>
    </source>
</evidence>
<gene>
    <name evidence="2" type="ORF">BHE90_010094</name>
</gene>
<organism evidence="2 3">
    <name type="scientific">Fusarium euwallaceae</name>
    <dbReference type="NCBI Taxonomy" id="1147111"/>
    <lineage>
        <taxon>Eukaryota</taxon>
        <taxon>Fungi</taxon>
        <taxon>Dikarya</taxon>
        <taxon>Ascomycota</taxon>
        <taxon>Pezizomycotina</taxon>
        <taxon>Sordariomycetes</taxon>
        <taxon>Hypocreomycetidae</taxon>
        <taxon>Hypocreales</taxon>
        <taxon>Nectriaceae</taxon>
        <taxon>Fusarium</taxon>
        <taxon>Fusarium solani species complex</taxon>
    </lineage>
</organism>
<feature type="compositionally biased region" description="Polar residues" evidence="1">
    <location>
        <begin position="33"/>
        <end position="44"/>
    </location>
</feature>
<name>A0A430LIE4_9HYPO</name>
<dbReference type="EMBL" id="MIKF01000185">
    <property type="protein sequence ID" value="RTE75474.1"/>
    <property type="molecule type" value="Genomic_DNA"/>
</dbReference>
<feature type="region of interest" description="Disordered" evidence="1">
    <location>
        <begin position="22"/>
        <end position="121"/>
    </location>
</feature>
<dbReference type="Proteomes" id="UP000287124">
    <property type="component" value="Unassembled WGS sequence"/>
</dbReference>
<feature type="compositionally biased region" description="Low complexity" evidence="1">
    <location>
        <begin position="82"/>
        <end position="97"/>
    </location>
</feature>
<evidence type="ECO:0000313" key="3">
    <source>
        <dbReference type="Proteomes" id="UP000287124"/>
    </source>
</evidence>
<accession>A0A430LIE4</accession>
<feature type="compositionally biased region" description="Basic and acidic residues" evidence="1">
    <location>
        <begin position="60"/>
        <end position="69"/>
    </location>
</feature>
<reference evidence="2 3" key="1">
    <citation type="submission" date="2017-06" db="EMBL/GenBank/DDBJ databases">
        <title>Comparative genomic analysis of Ambrosia Fusariam Clade fungi.</title>
        <authorList>
            <person name="Stajich J.E."/>
            <person name="Carrillo J."/>
            <person name="Kijimoto T."/>
            <person name="Eskalen A."/>
            <person name="O'Donnell K."/>
            <person name="Kasson M."/>
        </authorList>
    </citation>
    <scope>NUCLEOTIDE SEQUENCE [LARGE SCALE GENOMIC DNA]</scope>
    <source>
        <strain evidence="2 3">UCR1854</strain>
    </source>
</reference>
<proteinExistence type="predicted"/>
<feature type="compositionally biased region" description="Polar residues" evidence="1">
    <location>
        <begin position="163"/>
        <end position="175"/>
    </location>
</feature>
<feature type="region of interest" description="Disordered" evidence="1">
    <location>
        <begin position="145"/>
        <end position="175"/>
    </location>
</feature>
<keyword evidence="3" id="KW-1185">Reference proteome</keyword>